<evidence type="ECO:0000256" key="1">
    <source>
        <dbReference type="SAM" id="SignalP"/>
    </source>
</evidence>
<reference evidence="2" key="1">
    <citation type="submission" date="2014-11" db="EMBL/GenBank/DDBJ databases">
        <authorList>
            <person name="Otto D Thomas"/>
            <person name="Naeem Raeece"/>
        </authorList>
    </citation>
    <scope>NUCLEOTIDE SEQUENCE</scope>
</reference>
<proteinExistence type="predicted"/>
<keyword evidence="1" id="KW-0732">Signal</keyword>
<sequence length="159" mass="17780">MRLSWLTALWLFDAVAADMCSCATEAHCQCAEGQCTWPMYCHCDCSDTSSWCGCKPFGKVTGVDRQSETASASHTENMTCEECRMKEQQMTQTCQISCRDPQQAMICAACVKAVDKIHKQCDALCSQSSLSNRSWTQKSNFRRHSLEEHAEAAERAEEA</sequence>
<protein>
    <submittedName>
        <fullName evidence="2">Uncharacterized protein</fullName>
    </submittedName>
</protein>
<dbReference type="AlphaFoldDB" id="A0A0G4GFV5"/>
<feature type="signal peptide" evidence="1">
    <location>
        <begin position="1"/>
        <end position="17"/>
    </location>
</feature>
<gene>
    <name evidence="2" type="ORF">Cvel_4651</name>
</gene>
<dbReference type="VEuPathDB" id="CryptoDB:Cvel_4651"/>
<dbReference type="EMBL" id="CDMZ01001170">
    <property type="protein sequence ID" value="CEM28412.1"/>
    <property type="molecule type" value="Genomic_DNA"/>
</dbReference>
<organism evidence="2">
    <name type="scientific">Chromera velia CCMP2878</name>
    <dbReference type="NCBI Taxonomy" id="1169474"/>
    <lineage>
        <taxon>Eukaryota</taxon>
        <taxon>Sar</taxon>
        <taxon>Alveolata</taxon>
        <taxon>Colpodellida</taxon>
        <taxon>Chromeraceae</taxon>
        <taxon>Chromera</taxon>
    </lineage>
</organism>
<feature type="chain" id="PRO_5005190599" evidence="1">
    <location>
        <begin position="18"/>
        <end position="159"/>
    </location>
</feature>
<name>A0A0G4GFV5_9ALVE</name>
<accession>A0A0G4GFV5</accession>
<evidence type="ECO:0000313" key="2">
    <source>
        <dbReference type="EMBL" id="CEM28412.1"/>
    </source>
</evidence>